<dbReference type="EMBL" id="KC710998">
    <property type="protein sequence ID" value="AGI61427.1"/>
    <property type="molecule type" value="Genomic_DNA"/>
</dbReference>
<sequence length="56" mass="6383">MAYNVIIEKNRSVNELIMLVVKFGKCGWLDSGVEPRRRDMQDPVLLYTLVIEGGSK</sequence>
<organism evidence="1 2">
    <name type="scientific">Shigella phage pSf-1</name>
    <dbReference type="NCBI Taxonomy" id="2496551"/>
    <lineage>
        <taxon>Viruses</taxon>
        <taxon>Duplodnaviria</taxon>
        <taxon>Heunggongvirae</taxon>
        <taxon>Uroviricota</taxon>
        <taxon>Caudoviricetes</taxon>
        <taxon>Drexlerviridae</taxon>
        <taxon>Tempevirinae</taxon>
        <taxon>Hanrivervirus</taxon>
        <taxon>Hanrivervirus pSf1</taxon>
    </lineage>
</organism>
<evidence type="ECO:0000313" key="2">
    <source>
        <dbReference type="Proteomes" id="UP000012673"/>
    </source>
</evidence>
<protein>
    <submittedName>
        <fullName evidence="1">Uncharacterized protein</fullName>
    </submittedName>
</protein>
<name>M9QYH2_9CAUD</name>
<dbReference type="RefSeq" id="YP_008059766.1">
    <property type="nucleotide sequence ID" value="NC_021331.1"/>
</dbReference>
<evidence type="ECO:0000313" key="1">
    <source>
        <dbReference type="EMBL" id="AGI61427.1"/>
    </source>
</evidence>
<reference evidence="1 2" key="1">
    <citation type="journal article" date="2013" name="Res. Microbiol.">
        <title>Characterization and complete genome sequence of the Shigella bacteriophage pSf-1.</title>
        <authorList>
            <person name="Jun J.W."/>
            <person name="Kim J.H."/>
            <person name="Shin S.P."/>
            <person name="Han J.E."/>
            <person name="Chai J.Y."/>
            <person name="Park S.C."/>
        </authorList>
    </citation>
    <scope>NUCLEOTIDE SEQUENCE [LARGE SCALE GENOMIC DNA]</scope>
</reference>
<keyword evidence="2" id="KW-1185">Reference proteome</keyword>
<proteinExistence type="predicted"/>
<dbReference type="KEGG" id="vg:16207281"/>
<dbReference type="GeneID" id="16207281"/>
<accession>M9QYH2</accession>
<dbReference type="Proteomes" id="UP000012673">
    <property type="component" value="Segment"/>
</dbReference>
<gene>
    <name evidence="1" type="ORF">pSf1_0044</name>
</gene>